<evidence type="ECO:0000313" key="2">
    <source>
        <dbReference type="Proteomes" id="UP001058074"/>
    </source>
</evidence>
<dbReference type="EMBL" id="BROD01000001">
    <property type="protein sequence ID" value="GKX68160.1"/>
    <property type="molecule type" value="Genomic_DNA"/>
</dbReference>
<keyword evidence="2" id="KW-1185">Reference proteome</keyword>
<keyword evidence="1" id="KW-0489">Methyltransferase</keyword>
<gene>
    <name evidence="1" type="primary">yjdA</name>
    <name evidence="1" type="ORF">rsdtw13_34180</name>
</gene>
<comment type="caution">
    <text evidence="1">The sequence shown here is derived from an EMBL/GenBank/DDBJ whole genome shotgun (WGS) entry which is preliminary data.</text>
</comment>
<name>A0ACB5RGE1_9CLOT</name>
<evidence type="ECO:0000313" key="1">
    <source>
        <dbReference type="EMBL" id="GKX68160.1"/>
    </source>
</evidence>
<dbReference type="Proteomes" id="UP001058074">
    <property type="component" value="Unassembled WGS sequence"/>
</dbReference>
<accession>A0ACB5RGE1</accession>
<organism evidence="1 2">
    <name type="scientific">Inconstantimicrobium mannanitabidum</name>
    <dbReference type="NCBI Taxonomy" id="1604901"/>
    <lineage>
        <taxon>Bacteria</taxon>
        <taxon>Bacillati</taxon>
        <taxon>Bacillota</taxon>
        <taxon>Clostridia</taxon>
        <taxon>Eubacteriales</taxon>
        <taxon>Clostridiaceae</taxon>
        <taxon>Inconstantimicrobium</taxon>
    </lineage>
</organism>
<keyword evidence="1" id="KW-0808">Transferase</keyword>
<reference evidence="1" key="1">
    <citation type="journal article" date="2025" name="Int. J. Syst. Evol. Microbiol.">
        <title>Inconstantimicrobium mannanitabidum sp. nov., a novel member of the family Clostridiaceae isolated from anoxic soil under the treatment of reductive soil disinfestation.</title>
        <authorList>
            <person name="Ueki A."/>
            <person name="Tonouchi A."/>
            <person name="Honma S."/>
            <person name="Kaku N."/>
            <person name="Ueki K."/>
        </authorList>
    </citation>
    <scope>NUCLEOTIDE SEQUENCE</scope>
    <source>
        <strain evidence="1">TW13</strain>
    </source>
</reference>
<protein>
    <submittedName>
        <fullName evidence="1">SAM-dependent methyltransferase</fullName>
    </submittedName>
</protein>
<proteinExistence type="predicted"/>
<sequence length="259" mass="30233">MNNVDIEKDWNDMAQAYEDFTAGEDSYSNKIEWMAIKTMLPNLKDKRIIDLGCGTGRFSFLFEEFQPKQIVGLDMSEAMIKIGKEIKNERGSIVQFLHKNIEDMSEIQDNSFDFIFSSTTLHYIENLNRVMRDIYRILAKEGTCILSVINPVYSACYPVIKDAVSFPKDEDWTIRYLDKSLRAYIQPWIEYNDNIEDSLSYSYHHTMADYINAIVKSGIVIEELVEPLPPEEWKTCNLDRYLGYINTPVYTVFKLKKCI</sequence>